<evidence type="ECO:0000313" key="2">
    <source>
        <dbReference type="Proteomes" id="UP001497602"/>
    </source>
</evidence>
<evidence type="ECO:0000313" key="1">
    <source>
        <dbReference type="EMBL" id="CAL2107591.1"/>
    </source>
</evidence>
<gene>
    <name evidence="1" type="ORF">T190115A13A_40113</name>
</gene>
<proteinExistence type="predicted"/>
<reference evidence="1 2" key="1">
    <citation type="submission" date="2024-05" db="EMBL/GenBank/DDBJ databases">
        <authorList>
            <person name="Duchaud E."/>
        </authorList>
    </citation>
    <scope>NUCLEOTIDE SEQUENCE [LARGE SCALE GENOMIC DNA]</scope>
    <source>
        <strain evidence="1">Ena-SAMPLE-TAB-13-05-2024-13:56:06:370-140305</strain>
    </source>
</reference>
<dbReference type="Proteomes" id="UP001497602">
    <property type="component" value="Unassembled WGS sequence"/>
</dbReference>
<accession>A0ABM9PPB9</accession>
<protein>
    <submittedName>
        <fullName evidence="1">Uncharacterized protein</fullName>
    </submittedName>
</protein>
<keyword evidence="2" id="KW-1185">Reference proteome</keyword>
<dbReference type="EMBL" id="CAXJRC010000041">
    <property type="protein sequence ID" value="CAL2107591.1"/>
    <property type="molecule type" value="Genomic_DNA"/>
</dbReference>
<name>A0ABM9PPB9_9FLAO</name>
<organism evidence="1 2">
    <name type="scientific">Tenacibaculum vairaonense</name>
    <dbReference type="NCBI Taxonomy" id="3137860"/>
    <lineage>
        <taxon>Bacteria</taxon>
        <taxon>Pseudomonadati</taxon>
        <taxon>Bacteroidota</taxon>
        <taxon>Flavobacteriia</taxon>
        <taxon>Flavobacteriales</taxon>
        <taxon>Flavobacteriaceae</taxon>
        <taxon>Tenacibaculum</taxon>
    </lineage>
</organism>
<sequence length="55" mass="6658">MFVWLEPKIKIFVIYSNGEYTSKSDQRTLLKANILLINYYIKRYILNKKLPYISL</sequence>
<comment type="caution">
    <text evidence="1">The sequence shown here is derived from an EMBL/GenBank/DDBJ whole genome shotgun (WGS) entry which is preliminary data.</text>
</comment>